<name>A0A6P8BIP0_PYRGI</name>
<reference evidence="2" key="1">
    <citation type="journal article" date="2019" name="Mol. Biol. Evol.">
        <title>Blast fungal genomes show frequent chromosomal changes, gene gains and losses, and effector gene turnover.</title>
        <authorList>
            <person name="Gomez Luciano L.B."/>
            <person name="Jason Tsai I."/>
            <person name="Chuma I."/>
            <person name="Tosa Y."/>
            <person name="Chen Y.H."/>
            <person name="Li J.Y."/>
            <person name="Li M.Y."/>
            <person name="Jade Lu M.Y."/>
            <person name="Nakayashiki H."/>
            <person name="Li W.H."/>
        </authorList>
    </citation>
    <scope>NUCLEOTIDE SEQUENCE</scope>
    <source>
        <strain evidence="2">NI907</strain>
    </source>
</reference>
<evidence type="ECO:0000313" key="2">
    <source>
        <dbReference type="RefSeq" id="XP_030986909.1"/>
    </source>
</evidence>
<reference evidence="2" key="2">
    <citation type="submission" date="2019-10" db="EMBL/GenBank/DDBJ databases">
        <authorList>
            <consortium name="NCBI Genome Project"/>
        </authorList>
    </citation>
    <scope>NUCLEOTIDE SEQUENCE</scope>
    <source>
        <strain evidence="2">NI907</strain>
    </source>
</reference>
<accession>A0A6P8BIP0</accession>
<gene>
    <name evidence="2" type="ORF">PgNI_00098</name>
</gene>
<dbReference type="KEGG" id="pgri:PgNI_00098"/>
<feature type="non-terminal residue" evidence="2">
    <location>
        <position position="129"/>
    </location>
</feature>
<organism evidence="1 2">
    <name type="scientific">Pyricularia grisea</name>
    <name type="common">Crabgrass-specific blast fungus</name>
    <name type="synonym">Magnaporthe grisea</name>
    <dbReference type="NCBI Taxonomy" id="148305"/>
    <lineage>
        <taxon>Eukaryota</taxon>
        <taxon>Fungi</taxon>
        <taxon>Dikarya</taxon>
        <taxon>Ascomycota</taxon>
        <taxon>Pezizomycotina</taxon>
        <taxon>Sordariomycetes</taxon>
        <taxon>Sordariomycetidae</taxon>
        <taxon>Magnaporthales</taxon>
        <taxon>Pyriculariaceae</taxon>
        <taxon>Pyricularia</taxon>
    </lineage>
</organism>
<dbReference type="GeneID" id="41955096"/>
<proteinExistence type="predicted"/>
<dbReference type="Proteomes" id="UP000515153">
    <property type="component" value="Unplaced"/>
</dbReference>
<evidence type="ECO:0000313" key="1">
    <source>
        <dbReference type="Proteomes" id="UP000515153"/>
    </source>
</evidence>
<dbReference type="AlphaFoldDB" id="A0A6P8BIP0"/>
<dbReference type="RefSeq" id="XP_030986909.1">
    <property type="nucleotide sequence ID" value="XM_031120182.1"/>
</dbReference>
<protein>
    <submittedName>
        <fullName evidence="2">Uncharacterized protein</fullName>
    </submittedName>
</protein>
<sequence>MYLQLAYRTATTDHKRSQFCLQLLPKRVDHPRRSVELLGRSVLGSWLTSFNSGNRSMGFFYQGLGLWGSQSLYFFVSCLIPLGFCNRLNWGEFRWVGNGKAVDHFPFPTFSLKSFIRIRTVENRKTINT</sequence>
<keyword evidence="1" id="KW-1185">Reference proteome</keyword>
<reference evidence="2" key="3">
    <citation type="submission" date="2025-08" db="UniProtKB">
        <authorList>
            <consortium name="RefSeq"/>
        </authorList>
    </citation>
    <scope>IDENTIFICATION</scope>
    <source>
        <strain evidence="2">NI907</strain>
    </source>
</reference>